<dbReference type="AlphaFoldDB" id="A0A1I8ICR3"/>
<dbReference type="Proteomes" id="UP000095280">
    <property type="component" value="Unplaced"/>
</dbReference>
<sequence length="274" mass="29933">EIFTNPEPEKKNQSADAGIPDHLRYLLSCSFMRHFPVEPLLSSPTACRAGCYRRNAVVVADSKACPDLVVIRSGFCRVMKRLMVNRNDSPRQPDDATSMSSGASGRSGGSSSSRASKAKVLAETRLPVLQPSKVSAAVAASAPDAALTDQDEDKKCVAVEICILKPGDVFGLSDIMFKDEKIHEVEDSASVSLVSNGAECVLLSKAFFIQHAPERVQRRVRAAVQPYPNEQVFEQNYYTQVAWNRYRRTVFKLALNRALAAGANRKAAARSSVK</sequence>
<keyword evidence="2" id="KW-1185">Reference proteome</keyword>
<evidence type="ECO:0000313" key="3">
    <source>
        <dbReference type="WBParaSite" id="maker-uti_cns_0011410-snap-gene-0.5-mRNA-1"/>
    </source>
</evidence>
<evidence type="ECO:0000313" key="2">
    <source>
        <dbReference type="Proteomes" id="UP000095280"/>
    </source>
</evidence>
<dbReference type="InterPro" id="IPR018490">
    <property type="entry name" value="cNMP-bd_dom_sf"/>
</dbReference>
<name>A0A1I8ICR3_9PLAT</name>
<protein>
    <submittedName>
        <fullName evidence="3">Cyclic nucleotide-binding domain-containing protein</fullName>
    </submittedName>
</protein>
<dbReference type="Gene3D" id="2.60.120.10">
    <property type="entry name" value="Jelly Rolls"/>
    <property type="match status" value="1"/>
</dbReference>
<feature type="compositionally biased region" description="Low complexity" evidence="1">
    <location>
        <begin position="100"/>
        <end position="115"/>
    </location>
</feature>
<dbReference type="SUPFAM" id="SSF51206">
    <property type="entry name" value="cAMP-binding domain-like"/>
    <property type="match status" value="1"/>
</dbReference>
<reference evidence="3" key="1">
    <citation type="submission" date="2016-11" db="UniProtKB">
        <authorList>
            <consortium name="WormBaseParasite"/>
        </authorList>
    </citation>
    <scope>IDENTIFICATION</scope>
</reference>
<dbReference type="WBParaSite" id="maker-uti_cns_0011410-snap-gene-0.5-mRNA-1">
    <property type="protein sequence ID" value="maker-uti_cns_0011410-snap-gene-0.5-mRNA-1"/>
    <property type="gene ID" value="maker-uti_cns_0011410-snap-gene-0.5"/>
</dbReference>
<accession>A0A1I8ICR3</accession>
<evidence type="ECO:0000256" key="1">
    <source>
        <dbReference type="SAM" id="MobiDB-lite"/>
    </source>
</evidence>
<proteinExistence type="predicted"/>
<dbReference type="InterPro" id="IPR014710">
    <property type="entry name" value="RmlC-like_jellyroll"/>
</dbReference>
<feature type="region of interest" description="Disordered" evidence="1">
    <location>
        <begin position="86"/>
        <end position="116"/>
    </location>
</feature>
<dbReference type="PANTHER" id="PTHR23011">
    <property type="entry name" value="CYCLIC NUCLEOTIDE-BINDING DOMAIN CONTAINING PROTEIN"/>
    <property type="match status" value="1"/>
</dbReference>
<dbReference type="PANTHER" id="PTHR23011:SF28">
    <property type="entry name" value="CYCLIC NUCLEOTIDE-BINDING DOMAIN CONTAINING PROTEIN"/>
    <property type="match status" value="1"/>
</dbReference>
<organism evidence="2 3">
    <name type="scientific">Macrostomum lignano</name>
    <dbReference type="NCBI Taxonomy" id="282301"/>
    <lineage>
        <taxon>Eukaryota</taxon>
        <taxon>Metazoa</taxon>
        <taxon>Spiralia</taxon>
        <taxon>Lophotrochozoa</taxon>
        <taxon>Platyhelminthes</taxon>
        <taxon>Rhabditophora</taxon>
        <taxon>Macrostomorpha</taxon>
        <taxon>Macrostomida</taxon>
        <taxon>Macrostomidae</taxon>
        <taxon>Macrostomum</taxon>
    </lineage>
</organism>